<feature type="compositionally biased region" description="Basic and acidic residues" evidence="1">
    <location>
        <begin position="40"/>
        <end position="52"/>
    </location>
</feature>
<sequence length="190" mass="21304">MINPPRDQKQPDQEHQDQERPDHDKPSLKRSGQDNQSPESGDRGMSDQDKPSQESPDQDMSDQGNSELDKFDQDRPDQDPDYTPTPNGPDGSSFTGKRQDLPPRQAPMTEDQKKDLDREEVQDDYDMGRVLNVEIPSDPDHALLDELLEKDRGAARPVPTPETRYLSFEKGGSKKSNIPASSDPASKPNP</sequence>
<proteinExistence type="predicted"/>
<feature type="compositionally biased region" description="Polar residues" evidence="1">
    <location>
        <begin position="174"/>
        <end position="184"/>
    </location>
</feature>
<feature type="compositionally biased region" description="Basic and acidic residues" evidence="1">
    <location>
        <begin position="138"/>
        <end position="154"/>
    </location>
</feature>
<organism evidence="2 3">
    <name type="scientific">Phytophthora megakarya</name>
    <dbReference type="NCBI Taxonomy" id="4795"/>
    <lineage>
        <taxon>Eukaryota</taxon>
        <taxon>Sar</taxon>
        <taxon>Stramenopiles</taxon>
        <taxon>Oomycota</taxon>
        <taxon>Peronosporomycetes</taxon>
        <taxon>Peronosporales</taxon>
        <taxon>Peronosporaceae</taxon>
        <taxon>Phytophthora</taxon>
    </lineage>
</organism>
<comment type="caution">
    <text evidence="2">The sequence shown here is derived from an EMBL/GenBank/DDBJ whole genome shotgun (WGS) entry which is preliminary data.</text>
</comment>
<gene>
    <name evidence="2" type="ORF">PHMEG_00017546</name>
</gene>
<dbReference type="Proteomes" id="UP000198211">
    <property type="component" value="Unassembled WGS sequence"/>
</dbReference>
<dbReference type="AlphaFoldDB" id="A0A225VXT4"/>
<reference evidence="3" key="1">
    <citation type="submission" date="2017-03" db="EMBL/GenBank/DDBJ databases">
        <title>Phytopthora megakarya and P. palmivora, two closely related causual agents of cacao black pod achieved similar genome size and gene model numbers by different mechanisms.</title>
        <authorList>
            <person name="Ali S."/>
            <person name="Shao J."/>
            <person name="Larry D.J."/>
            <person name="Kronmiller B."/>
            <person name="Shen D."/>
            <person name="Strem M.D."/>
            <person name="Melnick R.L."/>
            <person name="Guiltinan M.J."/>
            <person name="Tyler B.M."/>
            <person name="Meinhardt L.W."/>
            <person name="Bailey B.A."/>
        </authorList>
    </citation>
    <scope>NUCLEOTIDE SEQUENCE [LARGE SCALE GENOMIC DNA]</scope>
    <source>
        <strain evidence="3">zdho120</strain>
    </source>
</reference>
<dbReference type="EMBL" id="NBNE01002687">
    <property type="protein sequence ID" value="OWZ09708.1"/>
    <property type="molecule type" value="Genomic_DNA"/>
</dbReference>
<feature type="compositionally biased region" description="Basic and acidic residues" evidence="1">
    <location>
        <begin position="1"/>
        <end position="27"/>
    </location>
</feature>
<evidence type="ECO:0000313" key="3">
    <source>
        <dbReference type="Proteomes" id="UP000198211"/>
    </source>
</evidence>
<feature type="compositionally biased region" description="Basic and acidic residues" evidence="1">
    <location>
        <begin position="67"/>
        <end position="78"/>
    </location>
</feature>
<keyword evidence="3" id="KW-1185">Reference proteome</keyword>
<feature type="compositionally biased region" description="Basic and acidic residues" evidence="1">
    <location>
        <begin position="110"/>
        <end position="119"/>
    </location>
</feature>
<evidence type="ECO:0000256" key="1">
    <source>
        <dbReference type="SAM" id="MobiDB-lite"/>
    </source>
</evidence>
<name>A0A225VXT4_9STRA</name>
<protein>
    <submittedName>
        <fullName evidence="2">Uncharacterized protein</fullName>
    </submittedName>
</protein>
<evidence type="ECO:0000313" key="2">
    <source>
        <dbReference type="EMBL" id="OWZ09708.1"/>
    </source>
</evidence>
<accession>A0A225VXT4</accession>
<feature type="region of interest" description="Disordered" evidence="1">
    <location>
        <begin position="1"/>
        <end position="190"/>
    </location>
</feature>